<name>A0A4V2WM69_9PROT</name>
<comment type="caution">
    <text evidence="1">The sequence shown here is derived from an EMBL/GenBank/DDBJ whole genome shotgun (WGS) entry which is preliminary data.</text>
</comment>
<gene>
    <name evidence="1" type="ORF">EXY23_00775</name>
</gene>
<sequence>MDDSEDTAPAGLPESAAWFVVISHGREAQARVVAGLDGVRAALAPILRAVAPQGLPDGAEDLLAALGDPGPWRRHGIGDGRPYWHLWLPLGDGSVAVQRLTVPPEPGQAGAGAAAIRQAMRPIEAELRSLAAELALLARQEPRG</sequence>
<reference evidence="1 2" key="1">
    <citation type="submission" date="2019-03" db="EMBL/GenBank/DDBJ databases">
        <title>Paracraurococcus aquatilis NE82 genome sequence.</title>
        <authorList>
            <person name="Zhao Y."/>
            <person name="Du Z."/>
        </authorList>
    </citation>
    <scope>NUCLEOTIDE SEQUENCE [LARGE SCALE GENOMIC DNA]</scope>
    <source>
        <strain evidence="1 2">NE82</strain>
    </source>
</reference>
<evidence type="ECO:0000313" key="1">
    <source>
        <dbReference type="EMBL" id="TCZ66680.1"/>
    </source>
</evidence>
<dbReference type="EMBL" id="SKBM01000001">
    <property type="protein sequence ID" value="TCZ66680.1"/>
    <property type="molecule type" value="Genomic_DNA"/>
</dbReference>
<dbReference type="RefSeq" id="WP_132283650.1">
    <property type="nucleotide sequence ID" value="NZ_SKBM01000001.1"/>
</dbReference>
<protein>
    <submittedName>
        <fullName evidence="1">Uncharacterized protein</fullName>
    </submittedName>
</protein>
<dbReference type="OrthoDB" id="7276669at2"/>
<organism evidence="1 2">
    <name type="scientific">Roseicella aquatilis</name>
    <dbReference type="NCBI Taxonomy" id="2527868"/>
    <lineage>
        <taxon>Bacteria</taxon>
        <taxon>Pseudomonadati</taxon>
        <taxon>Pseudomonadota</taxon>
        <taxon>Alphaproteobacteria</taxon>
        <taxon>Acetobacterales</taxon>
        <taxon>Roseomonadaceae</taxon>
        <taxon>Roseicella</taxon>
    </lineage>
</organism>
<dbReference type="AlphaFoldDB" id="A0A4V2WM69"/>
<keyword evidence="2" id="KW-1185">Reference proteome</keyword>
<evidence type="ECO:0000313" key="2">
    <source>
        <dbReference type="Proteomes" id="UP000295023"/>
    </source>
</evidence>
<proteinExistence type="predicted"/>
<accession>A0A4V2WM69</accession>
<dbReference type="Proteomes" id="UP000295023">
    <property type="component" value="Unassembled WGS sequence"/>
</dbReference>